<accession>A0ABQ7TV25</accession>
<proteinExistence type="predicted"/>
<evidence type="ECO:0000256" key="1">
    <source>
        <dbReference type="SAM" id="MobiDB-lite"/>
    </source>
</evidence>
<gene>
    <name evidence="2" type="ORF">KY290_036634</name>
</gene>
<dbReference type="Proteomes" id="UP000826656">
    <property type="component" value="Unassembled WGS sequence"/>
</dbReference>
<sequence>MVLKEGGRIVSNSAAKVVQQTFQAKLPANLQSKRRVNNTIFMTMQQLQHRPTSSQTRVARSTIYPYADIFERLRENGLLQSRKGFISGYMPEDFDLSKNCSYHSNIQGDDTEDCPALKFKIQYMIESGNLKLQMDPSTNNGNIANTTTIVVKDNPSKLAPPHLKRKRATSQKD</sequence>
<feature type="compositionally biased region" description="Basic residues" evidence="1">
    <location>
        <begin position="162"/>
        <end position="173"/>
    </location>
</feature>
<comment type="caution">
    <text evidence="2">The sequence shown here is derived from an EMBL/GenBank/DDBJ whole genome shotgun (WGS) entry which is preliminary data.</text>
</comment>
<dbReference type="EMBL" id="JAIVGD010000028">
    <property type="protein sequence ID" value="KAH0737929.1"/>
    <property type="molecule type" value="Genomic_DNA"/>
</dbReference>
<feature type="region of interest" description="Disordered" evidence="1">
    <location>
        <begin position="152"/>
        <end position="173"/>
    </location>
</feature>
<organism evidence="2 3">
    <name type="scientific">Solanum tuberosum</name>
    <name type="common">Potato</name>
    <dbReference type="NCBI Taxonomy" id="4113"/>
    <lineage>
        <taxon>Eukaryota</taxon>
        <taxon>Viridiplantae</taxon>
        <taxon>Streptophyta</taxon>
        <taxon>Embryophyta</taxon>
        <taxon>Tracheophyta</taxon>
        <taxon>Spermatophyta</taxon>
        <taxon>Magnoliopsida</taxon>
        <taxon>eudicotyledons</taxon>
        <taxon>Gunneridae</taxon>
        <taxon>Pentapetalae</taxon>
        <taxon>asterids</taxon>
        <taxon>lamiids</taxon>
        <taxon>Solanales</taxon>
        <taxon>Solanaceae</taxon>
        <taxon>Solanoideae</taxon>
        <taxon>Solaneae</taxon>
        <taxon>Solanum</taxon>
    </lineage>
</organism>
<evidence type="ECO:0000313" key="3">
    <source>
        <dbReference type="Proteomes" id="UP000826656"/>
    </source>
</evidence>
<keyword evidence="3" id="KW-1185">Reference proteome</keyword>
<name>A0ABQ7TV25_SOLTU</name>
<evidence type="ECO:0000313" key="2">
    <source>
        <dbReference type="EMBL" id="KAH0737929.1"/>
    </source>
</evidence>
<reference evidence="2 3" key="1">
    <citation type="journal article" date="2021" name="bioRxiv">
        <title>Chromosome-scale and haplotype-resolved genome assembly of a tetraploid potato cultivar.</title>
        <authorList>
            <person name="Sun H."/>
            <person name="Jiao W.-B."/>
            <person name="Krause K."/>
            <person name="Campoy J.A."/>
            <person name="Goel M."/>
            <person name="Folz-Donahue K."/>
            <person name="Kukat C."/>
            <person name="Huettel B."/>
            <person name="Schneeberger K."/>
        </authorList>
    </citation>
    <scope>NUCLEOTIDE SEQUENCE [LARGE SCALE GENOMIC DNA]</scope>
    <source>
        <strain evidence="2">SolTubOtavaFocal</strain>
        <tissue evidence="2">Leaves</tissue>
    </source>
</reference>
<protein>
    <submittedName>
        <fullName evidence="2">Uncharacterized protein</fullName>
    </submittedName>
</protein>